<evidence type="ECO:0000313" key="4">
    <source>
        <dbReference type="Proteomes" id="UP000235346"/>
    </source>
</evidence>
<accession>A0A2N7TMV3</accession>
<evidence type="ECO:0000313" key="3">
    <source>
        <dbReference type="EMBL" id="PMR69458.1"/>
    </source>
</evidence>
<gene>
    <name evidence="3" type="ORF">C1H66_10735</name>
</gene>
<organism evidence="3 4">
    <name type="scientific">Halomonas heilongjiangensis</name>
    <dbReference type="NCBI Taxonomy" id="1387883"/>
    <lineage>
        <taxon>Bacteria</taxon>
        <taxon>Pseudomonadati</taxon>
        <taxon>Pseudomonadota</taxon>
        <taxon>Gammaproteobacteria</taxon>
        <taxon>Oceanospirillales</taxon>
        <taxon>Halomonadaceae</taxon>
        <taxon>Halomonas</taxon>
    </lineage>
</organism>
<dbReference type="GO" id="GO:0016020">
    <property type="term" value="C:membrane"/>
    <property type="evidence" value="ECO:0007669"/>
    <property type="project" value="InterPro"/>
</dbReference>
<keyword evidence="4" id="KW-1185">Reference proteome</keyword>
<comment type="caution">
    <text evidence="3">The sequence shown here is derived from an EMBL/GenBank/DDBJ whole genome shotgun (WGS) entry which is preliminary data.</text>
</comment>
<name>A0A2N7TMV3_9GAMM</name>
<dbReference type="GO" id="GO:0005524">
    <property type="term" value="F:ATP binding"/>
    <property type="evidence" value="ECO:0007669"/>
    <property type="project" value="InterPro"/>
</dbReference>
<dbReference type="GO" id="GO:0008233">
    <property type="term" value="F:peptidase activity"/>
    <property type="evidence" value="ECO:0007669"/>
    <property type="project" value="InterPro"/>
</dbReference>
<dbReference type="GO" id="GO:0006508">
    <property type="term" value="P:proteolysis"/>
    <property type="evidence" value="ECO:0007669"/>
    <property type="project" value="InterPro"/>
</dbReference>
<dbReference type="CDD" id="cd02423">
    <property type="entry name" value="Peptidase_C39G"/>
    <property type="match status" value="1"/>
</dbReference>
<proteinExistence type="predicted"/>
<dbReference type="EMBL" id="PNRE01000047">
    <property type="protein sequence ID" value="PMR69458.1"/>
    <property type="molecule type" value="Genomic_DNA"/>
</dbReference>
<dbReference type="RefSeq" id="WP_102627875.1">
    <property type="nucleotide sequence ID" value="NZ_PDOH01000028.1"/>
</dbReference>
<dbReference type="InterPro" id="IPR005074">
    <property type="entry name" value="Peptidase_C39"/>
</dbReference>
<feature type="domain" description="Peptidase C39" evidence="2">
    <location>
        <begin position="52"/>
        <end position="182"/>
    </location>
</feature>
<feature type="signal peptide" evidence="1">
    <location>
        <begin position="1"/>
        <end position="22"/>
    </location>
</feature>
<dbReference type="AlphaFoldDB" id="A0A2N7TMV3"/>
<dbReference type="PROSITE" id="PS51257">
    <property type="entry name" value="PROKAR_LIPOPROTEIN"/>
    <property type="match status" value="1"/>
</dbReference>
<feature type="chain" id="PRO_5014957643" evidence="1">
    <location>
        <begin position="23"/>
        <end position="231"/>
    </location>
</feature>
<reference evidence="3 4" key="1">
    <citation type="submission" date="2018-01" db="EMBL/GenBank/DDBJ databases">
        <title>Halomonas endophytica sp. nov., isolated from storage liquid in the stems of Populus euphratica.</title>
        <authorList>
            <person name="Chen C."/>
        </authorList>
    </citation>
    <scope>NUCLEOTIDE SEQUENCE [LARGE SCALE GENOMIC DNA]</scope>
    <source>
        <strain evidence="3 4">DSM 26881</strain>
    </source>
</reference>
<dbReference type="Gene3D" id="3.90.70.10">
    <property type="entry name" value="Cysteine proteinases"/>
    <property type="match status" value="1"/>
</dbReference>
<evidence type="ECO:0000259" key="2">
    <source>
        <dbReference type="PROSITE" id="PS50990"/>
    </source>
</evidence>
<protein>
    <submittedName>
        <fullName evidence="3">Peptidase C39</fullName>
    </submittedName>
</protein>
<keyword evidence="1" id="KW-0732">Signal</keyword>
<dbReference type="Pfam" id="PF03412">
    <property type="entry name" value="Peptidase_C39"/>
    <property type="match status" value="1"/>
</dbReference>
<evidence type="ECO:0000256" key="1">
    <source>
        <dbReference type="SAM" id="SignalP"/>
    </source>
</evidence>
<dbReference type="PROSITE" id="PS50990">
    <property type="entry name" value="PEPTIDASE_C39"/>
    <property type="match status" value="1"/>
</dbReference>
<dbReference type="Proteomes" id="UP000235346">
    <property type="component" value="Unassembled WGS sequence"/>
</dbReference>
<sequence>MRVLRGFTAVIVSLSLGCAANAGPVTISSHFGTFQVEAKSLQEMGWDGVIRQQYDYSCGSAAVATLLTYHYARETTEAEVFEWMIRAGDAEQIQRHGFSMLDMKRYLDSQGLNSDGFRIELDDFIRIGVPAITMVDTAGYKHFVVVKGVDEHNVLVGDPAAGTIVVPREHFETLWNGTVLGAREELEIAQRHFNHERDWAVRPASPVERGVQRSSIGASMLTLPGMNELGR</sequence>
<dbReference type="OrthoDB" id="13401at2"/>